<name>A0A9W7BM64_9STRA</name>
<dbReference type="SUPFAM" id="SSF90123">
    <property type="entry name" value="ABC transporter transmembrane region"/>
    <property type="match status" value="1"/>
</dbReference>
<feature type="domain" description="ABC transporter" evidence="9">
    <location>
        <begin position="416"/>
        <end position="652"/>
    </location>
</feature>
<dbReference type="InterPro" id="IPR017871">
    <property type="entry name" value="ABC_transporter-like_CS"/>
</dbReference>
<dbReference type="GO" id="GO:0005524">
    <property type="term" value="F:ATP binding"/>
    <property type="evidence" value="ECO:0007669"/>
    <property type="project" value="UniProtKB-KW"/>
</dbReference>
<organism evidence="11 12">
    <name type="scientific">Triparma strigata</name>
    <dbReference type="NCBI Taxonomy" id="1606541"/>
    <lineage>
        <taxon>Eukaryota</taxon>
        <taxon>Sar</taxon>
        <taxon>Stramenopiles</taxon>
        <taxon>Ochrophyta</taxon>
        <taxon>Bolidophyceae</taxon>
        <taxon>Parmales</taxon>
        <taxon>Triparmaceae</taxon>
        <taxon>Triparma</taxon>
    </lineage>
</organism>
<dbReference type="Pfam" id="PF00664">
    <property type="entry name" value="ABC_membrane"/>
    <property type="match status" value="1"/>
</dbReference>
<evidence type="ECO:0000256" key="7">
    <source>
        <dbReference type="SAM" id="MobiDB-lite"/>
    </source>
</evidence>
<dbReference type="InterPro" id="IPR027417">
    <property type="entry name" value="P-loop_NTPase"/>
</dbReference>
<keyword evidence="4" id="KW-0067">ATP-binding</keyword>
<dbReference type="PROSITE" id="PS00211">
    <property type="entry name" value="ABC_TRANSPORTER_1"/>
    <property type="match status" value="1"/>
</dbReference>
<dbReference type="PANTHER" id="PTHR43394">
    <property type="entry name" value="ATP-DEPENDENT PERMEASE MDL1, MITOCHONDRIAL"/>
    <property type="match status" value="1"/>
</dbReference>
<dbReference type="GO" id="GO:0090374">
    <property type="term" value="P:oligopeptide export from mitochondrion"/>
    <property type="evidence" value="ECO:0007669"/>
    <property type="project" value="TreeGrafter"/>
</dbReference>
<evidence type="ECO:0000256" key="2">
    <source>
        <dbReference type="ARBA" id="ARBA00022692"/>
    </source>
</evidence>
<evidence type="ECO:0000256" key="5">
    <source>
        <dbReference type="ARBA" id="ARBA00022989"/>
    </source>
</evidence>
<feature type="transmembrane region" description="Helical" evidence="8">
    <location>
        <begin position="131"/>
        <end position="149"/>
    </location>
</feature>
<evidence type="ECO:0000256" key="4">
    <source>
        <dbReference type="ARBA" id="ARBA00022840"/>
    </source>
</evidence>
<dbReference type="InterPro" id="IPR003593">
    <property type="entry name" value="AAA+_ATPase"/>
</dbReference>
<keyword evidence="6 8" id="KW-0472">Membrane</keyword>
<dbReference type="Gene3D" id="1.20.1560.10">
    <property type="entry name" value="ABC transporter type 1, transmembrane domain"/>
    <property type="match status" value="1"/>
</dbReference>
<evidence type="ECO:0000256" key="6">
    <source>
        <dbReference type="ARBA" id="ARBA00023136"/>
    </source>
</evidence>
<dbReference type="InterPro" id="IPR011527">
    <property type="entry name" value="ABC1_TM_dom"/>
</dbReference>
<dbReference type="FunFam" id="3.40.50.300:FF:000218">
    <property type="entry name" value="Multidrug ABC transporter ATP-binding protein"/>
    <property type="match status" value="1"/>
</dbReference>
<feature type="transmembrane region" description="Helical" evidence="8">
    <location>
        <begin position="91"/>
        <end position="111"/>
    </location>
</feature>
<dbReference type="Gene3D" id="3.40.50.300">
    <property type="entry name" value="P-loop containing nucleotide triphosphate hydrolases"/>
    <property type="match status" value="1"/>
</dbReference>
<dbReference type="AlphaFoldDB" id="A0A9W7BM64"/>
<evidence type="ECO:0000313" key="12">
    <source>
        <dbReference type="Proteomes" id="UP001165085"/>
    </source>
</evidence>
<evidence type="ECO:0000256" key="8">
    <source>
        <dbReference type="SAM" id="Phobius"/>
    </source>
</evidence>
<sequence>MASRILHAQLRHRRTTSSKLRPLHHLRTYRFFSSERFSGPSLQKPDVPDDSSNGSKLASPLASQDVPDDSSSSSSSSTLRLLELAKPQKKLLAGAFATLSLTSSVTLSFPFLVGKIIDSAIDNPTMVDPTYAAAGLFGMISAAGAGVVARQIFLTKAGENIVAELRSDLFRSVLRQDNSLFDQTRTGDIITRLTSDISLIQTALTTEILNATRAVLMSVGGVSFLLVTSPTLTLVSCLSLPPIFVSAKYFGKKIKALQTTVQSDLAKTTVKAEEVISQIKTVRSFNAESFEAEAYKSRTQTVRDRAIEAGVKGAYLDGTVHVAANAGLLCILAVGGNMLGVGGGTAVITPGELASFLMYSVFVAGNVSALSTVYGSLQKSTGAAERIFELIDQQPTIMTAAKGNGQPHDPLKNNDIVLKNVSFNYPTRQKYEVLSNLSLELPQGSHTAIVGSSGSGKSTISQILLRLYDVNSGSITIGGRSIRELPPETLRDLISVVQQEPVLFSSSIADNIRYGNLEASEEEVYEAAKSANVTDFAETFPDKLDTLVGEKGVQLSGGQKQRVAIARVLLRNSPIVIFDEATSALDAESEFLVTKAIEQIVEGRTVISIAHRLSTIRKAQQVAVIENGAVVEVGNVKDLINLEGGKFNELIQRQR</sequence>
<comment type="subcellular location">
    <subcellularLocation>
        <location evidence="1">Membrane</location>
        <topology evidence="1">Multi-pass membrane protein</topology>
    </subcellularLocation>
</comment>
<dbReference type="PROSITE" id="PS50929">
    <property type="entry name" value="ABC_TM1F"/>
    <property type="match status" value="1"/>
</dbReference>
<evidence type="ECO:0000259" key="10">
    <source>
        <dbReference type="PROSITE" id="PS50929"/>
    </source>
</evidence>
<feature type="transmembrane region" description="Helical" evidence="8">
    <location>
        <begin position="356"/>
        <end position="377"/>
    </location>
</feature>
<evidence type="ECO:0000259" key="9">
    <source>
        <dbReference type="PROSITE" id="PS50893"/>
    </source>
</evidence>
<keyword evidence="2 8" id="KW-0812">Transmembrane</keyword>
<dbReference type="PANTHER" id="PTHR43394:SF1">
    <property type="entry name" value="ATP-BINDING CASSETTE SUB-FAMILY B MEMBER 10, MITOCHONDRIAL"/>
    <property type="match status" value="1"/>
</dbReference>
<dbReference type="GO" id="GO:0005743">
    <property type="term" value="C:mitochondrial inner membrane"/>
    <property type="evidence" value="ECO:0007669"/>
    <property type="project" value="TreeGrafter"/>
</dbReference>
<dbReference type="OrthoDB" id="6500128at2759"/>
<comment type="caution">
    <text evidence="11">The sequence shown here is derived from an EMBL/GenBank/DDBJ whole genome shotgun (WGS) entry which is preliminary data.</text>
</comment>
<feature type="region of interest" description="Disordered" evidence="7">
    <location>
        <begin position="36"/>
        <end position="75"/>
    </location>
</feature>
<dbReference type="PROSITE" id="PS50893">
    <property type="entry name" value="ABC_TRANSPORTER_2"/>
    <property type="match status" value="1"/>
</dbReference>
<gene>
    <name evidence="11" type="ORF">TrST_g12926</name>
</gene>
<keyword evidence="5 8" id="KW-1133">Transmembrane helix</keyword>
<feature type="domain" description="ABC transmembrane type-1" evidence="10">
    <location>
        <begin position="93"/>
        <end position="379"/>
    </location>
</feature>
<proteinExistence type="predicted"/>
<evidence type="ECO:0000313" key="11">
    <source>
        <dbReference type="EMBL" id="GMH90157.1"/>
    </source>
</evidence>
<accession>A0A9W7BM64</accession>
<dbReference type="Pfam" id="PF00005">
    <property type="entry name" value="ABC_tran"/>
    <property type="match status" value="1"/>
</dbReference>
<dbReference type="Proteomes" id="UP001165085">
    <property type="component" value="Unassembled WGS sequence"/>
</dbReference>
<dbReference type="EMBL" id="BRXY01000368">
    <property type="protein sequence ID" value="GMH90157.1"/>
    <property type="molecule type" value="Genomic_DNA"/>
</dbReference>
<reference evidence="12" key="1">
    <citation type="journal article" date="2023" name="Commun. Biol.">
        <title>Genome analysis of Parmales, the sister group of diatoms, reveals the evolutionary specialization of diatoms from phago-mixotrophs to photoautotrophs.</title>
        <authorList>
            <person name="Ban H."/>
            <person name="Sato S."/>
            <person name="Yoshikawa S."/>
            <person name="Yamada K."/>
            <person name="Nakamura Y."/>
            <person name="Ichinomiya M."/>
            <person name="Sato N."/>
            <person name="Blanc-Mathieu R."/>
            <person name="Endo H."/>
            <person name="Kuwata A."/>
            <person name="Ogata H."/>
        </authorList>
    </citation>
    <scope>NUCLEOTIDE SEQUENCE [LARGE SCALE GENOMIC DNA]</scope>
    <source>
        <strain evidence="12">NIES 3701</strain>
    </source>
</reference>
<dbReference type="GO" id="GO:0015421">
    <property type="term" value="F:ABC-type oligopeptide transporter activity"/>
    <property type="evidence" value="ECO:0007669"/>
    <property type="project" value="TreeGrafter"/>
</dbReference>
<evidence type="ECO:0000256" key="3">
    <source>
        <dbReference type="ARBA" id="ARBA00022741"/>
    </source>
</evidence>
<dbReference type="InterPro" id="IPR036640">
    <property type="entry name" value="ABC1_TM_sf"/>
</dbReference>
<dbReference type="GO" id="GO:0016887">
    <property type="term" value="F:ATP hydrolysis activity"/>
    <property type="evidence" value="ECO:0007669"/>
    <property type="project" value="InterPro"/>
</dbReference>
<keyword evidence="3" id="KW-0547">Nucleotide-binding</keyword>
<evidence type="ECO:0000256" key="1">
    <source>
        <dbReference type="ARBA" id="ARBA00004141"/>
    </source>
</evidence>
<dbReference type="SUPFAM" id="SSF52540">
    <property type="entry name" value="P-loop containing nucleoside triphosphate hydrolases"/>
    <property type="match status" value="1"/>
</dbReference>
<dbReference type="SMART" id="SM00382">
    <property type="entry name" value="AAA"/>
    <property type="match status" value="1"/>
</dbReference>
<keyword evidence="12" id="KW-1185">Reference proteome</keyword>
<protein>
    <submittedName>
        <fullName evidence="11">Uncharacterized protein</fullName>
    </submittedName>
</protein>
<dbReference type="InterPro" id="IPR003439">
    <property type="entry name" value="ABC_transporter-like_ATP-bd"/>
</dbReference>
<feature type="transmembrane region" description="Helical" evidence="8">
    <location>
        <begin position="322"/>
        <end position="344"/>
    </location>
</feature>
<dbReference type="InterPro" id="IPR039421">
    <property type="entry name" value="Type_1_exporter"/>
</dbReference>